<keyword evidence="7 10" id="KW-0175">Coiled coil</keyword>
<dbReference type="PANTHER" id="PTHR19378">
    <property type="entry name" value="GOLGIN- RELATED"/>
    <property type="match status" value="1"/>
</dbReference>
<gene>
    <name evidence="13" type="ORF">XYLVIOL_LOCUS3470</name>
</gene>
<feature type="coiled-coil region" evidence="10">
    <location>
        <begin position="318"/>
        <end position="391"/>
    </location>
</feature>
<sequence length="616" mass="72447">MSVSGKILFDKVRSLRLELSNVVTPEVLDKICEKPSVQPFLKWFCENVNSVNILTNEDVQIKKKLQEMNEWLEGPELDNALEEATRDYPNLLKITDSNGANINDLYAEFEAAKESYKEDENYVCTLRNGIQNLKKLEAKLDEDIEKEEEFLDREKIEADKAYKECSAILTEFNMRNHEFFKEVETLLNVYADTAEDKGLPILWTQMPVELFIKKIELYNHYLDVHIKQQFENMHNKEEEEEEEIAEEETDSNYVSLTENSNEKRIDNEKLQELALCKTNLIDAKMEEILAKVQEESYMAMFNHVQDIYNSGNLKVPRHSELRVEIAELTKKRDFLEETVSLLQECQLSEVVHTFSELEINKVLEEDARARLERAQQHLEKLKKLLSLVREHGHVHTDLLCMLMGMQWHRLKDIAEFVADARHYLTTEYLLSSTRCEKMQQQQNEYYTAVLSSPKVHNSFHKLFISMICNGDDVQHLNSALNKYNDLLSENEARKHFLLKTCLNSKIQKLEMLENEVNAQYVNEIQKDPTHTFKPISFEIETCHNEALENLQKIQTDLTRMRTQMKERLKANVDFDREKTILWQRFLADPDTLRRTHKEIKQMANKSCFSETLKDEL</sequence>
<keyword evidence="9" id="KW-0131">Cell cycle</keyword>
<keyword evidence="3" id="KW-0963">Cytoplasm</keyword>
<reference evidence="13 14" key="1">
    <citation type="submission" date="2024-08" db="EMBL/GenBank/DDBJ databases">
        <authorList>
            <person name="Will J Nash"/>
            <person name="Angela Man"/>
            <person name="Seanna McTaggart"/>
            <person name="Kendall Baker"/>
            <person name="Tom Barker"/>
            <person name="Leah Catchpole"/>
            <person name="Alex Durrant"/>
            <person name="Karim Gharbi"/>
            <person name="Naomi Irish"/>
            <person name="Gemy Kaithakottil"/>
            <person name="Debby Ku"/>
            <person name="Aaliyah Providence"/>
            <person name="Felix Shaw"/>
            <person name="David Swarbreck"/>
            <person name="Chris Watkins"/>
            <person name="Ann M. McCartney"/>
            <person name="Giulio Formenti"/>
            <person name="Alice Mouton"/>
            <person name="Noel Vella"/>
            <person name="Bjorn M von Reumont"/>
            <person name="Adriana Vella"/>
            <person name="Wilfried Haerty"/>
        </authorList>
    </citation>
    <scope>NUCLEOTIDE SEQUENCE [LARGE SCALE GENOMIC DNA]</scope>
</reference>
<keyword evidence="8" id="KW-0206">Cytoskeleton</keyword>
<evidence type="ECO:0000256" key="5">
    <source>
        <dbReference type="ARBA" id="ARBA00022701"/>
    </source>
</evidence>
<evidence type="ECO:0000313" key="13">
    <source>
        <dbReference type="EMBL" id="CAL7938752.1"/>
    </source>
</evidence>
<evidence type="ECO:0000313" key="14">
    <source>
        <dbReference type="Proteomes" id="UP001642520"/>
    </source>
</evidence>
<keyword evidence="6" id="KW-0498">Mitosis</keyword>
<evidence type="ECO:0000256" key="9">
    <source>
        <dbReference type="ARBA" id="ARBA00023306"/>
    </source>
</evidence>
<accession>A0ABP1NFX1</accession>
<evidence type="ECO:0000256" key="7">
    <source>
        <dbReference type="ARBA" id="ARBA00023054"/>
    </source>
</evidence>
<feature type="compositionally biased region" description="Acidic residues" evidence="11">
    <location>
        <begin position="238"/>
        <end position="250"/>
    </location>
</feature>
<evidence type="ECO:0000256" key="11">
    <source>
        <dbReference type="SAM" id="MobiDB-lite"/>
    </source>
</evidence>
<feature type="region of interest" description="Disordered" evidence="11">
    <location>
        <begin position="235"/>
        <end position="260"/>
    </location>
</feature>
<evidence type="ECO:0000256" key="2">
    <source>
        <dbReference type="ARBA" id="ARBA00009645"/>
    </source>
</evidence>
<evidence type="ECO:0000256" key="6">
    <source>
        <dbReference type="ARBA" id="ARBA00022776"/>
    </source>
</evidence>
<evidence type="ECO:0000256" key="4">
    <source>
        <dbReference type="ARBA" id="ARBA00022618"/>
    </source>
</evidence>
<comment type="subcellular location">
    <subcellularLocation>
        <location evidence="1">Cytoplasm</location>
        <location evidence="1">Cytoskeleton</location>
        <location evidence="1">Spindle</location>
    </subcellularLocation>
</comment>
<evidence type="ECO:0000256" key="10">
    <source>
        <dbReference type="SAM" id="Coils"/>
    </source>
</evidence>
<dbReference type="InterPro" id="IPR032733">
    <property type="entry name" value="HAUS3_N"/>
</dbReference>
<evidence type="ECO:0000256" key="1">
    <source>
        <dbReference type="ARBA" id="ARBA00004186"/>
    </source>
</evidence>
<protein>
    <recommendedName>
        <fullName evidence="12">HAUS augmin-like complex subunit 3 N-terminal domain-containing protein</fullName>
    </recommendedName>
</protein>
<evidence type="ECO:0000256" key="3">
    <source>
        <dbReference type="ARBA" id="ARBA00022490"/>
    </source>
</evidence>
<dbReference type="Proteomes" id="UP001642520">
    <property type="component" value="Unassembled WGS sequence"/>
</dbReference>
<dbReference type="PANTHER" id="PTHR19378:SF0">
    <property type="entry name" value="HAUS AUGMIN-LIKE COMPLEX SUBUNIT 3"/>
    <property type="match status" value="1"/>
</dbReference>
<evidence type="ECO:0000259" key="12">
    <source>
        <dbReference type="Pfam" id="PF14932"/>
    </source>
</evidence>
<keyword evidence="5" id="KW-0493">Microtubule</keyword>
<name>A0ABP1NFX1_XYLVO</name>
<feature type="domain" description="HAUS augmin-like complex subunit 3 N-terminal" evidence="12">
    <location>
        <begin position="33"/>
        <end position="288"/>
    </location>
</feature>
<keyword evidence="4" id="KW-0132">Cell division</keyword>
<keyword evidence="14" id="KW-1185">Reference proteome</keyword>
<comment type="similarity">
    <text evidence="2">Belongs to the HAUS3 family.</text>
</comment>
<dbReference type="Pfam" id="PF14932">
    <property type="entry name" value="HAUS-augmin3"/>
    <property type="match status" value="1"/>
</dbReference>
<proteinExistence type="inferred from homology"/>
<feature type="coiled-coil region" evidence="10">
    <location>
        <begin position="126"/>
        <end position="153"/>
    </location>
</feature>
<evidence type="ECO:0000256" key="8">
    <source>
        <dbReference type="ARBA" id="ARBA00023212"/>
    </source>
</evidence>
<dbReference type="EMBL" id="CAXAJV020001289">
    <property type="protein sequence ID" value="CAL7938752.1"/>
    <property type="molecule type" value="Genomic_DNA"/>
</dbReference>
<dbReference type="InterPro" id="IPR026206">
    <property type="entry name" value="HAUS3"/>
</dbReference>
<comment type="caution">
    <text evidence="13">The sequence shown here is derived from an EMBL/GenBank/DDBJ whole genome shotgun (WGS) entry which is preliminary data.</text>
</comment>
<organism evidence="13 14">
    <name type="scientific">Xylocopa violacea</name>
    <name type="common">Violet carpenter bee</name>
    <name type="synonym">Apis violacea</name>
    <dbReference type="NCBI Taxonomy" id="135666"/>
    <lineage>
        <taxon>Eukaryota</taxon>
        <taxon>Metazoa</taxon>
        <taxon>Ecdysozoa</taxon>
        <taxon>Arthropoda</taxon>
        <taxon>Hexapoda</taxon>
        <taxon>Insecta</taxon>
        <taxon>Pterygota</taxon>
        <taxon>Neoptera</taxon>
        <taxon>Endopterygota</taxon>
        <taxon>Hymenoptera</taxon>
        <taxon>Apocrita</taxon>
        <taxon>Aculeata</taxon>
        <taxon>Apoidea</taxon>
        <taxon>Anthophila</taxon>
        <taxon>Apidae</taxon>
        <taxon>Xylocopa</taxon>
        <taxon>Xylocopa</taxon>
    </lineage>
</organism>